<dbReference type="Pfam" id="PF07396">
    <property type="entry name" value="Porin_O_P"/>
    <property type="match status" value="1"/>
</dbReference>
<evidence type="ECO:0000313" key="3">
    <source>
        <dbReference type="Proteomes" id="UP000268623"/>
    </source>
</evidence>
<dbReference type="OrthoDB" id="7217987at2"/>
<organism evidence="2 3">
    <name type="scientific">Methylocystis hirsuta</name>
    <dbReference type="NCBI Taxonomy" id="369798"/>
    <lineage>
        <taxon>Bacteria</taxon>
        <taxon>Pseudomonadati</taxon>
        <taxon>Pseudomonadota</taxon>
        <taxon>Alphaproteobacteria</taxon>
        <taxon>Hyphomicrobiales</taxon>
        <taxon>Methylocystaceae</taxon>
        <taxon>Methylocystis</taxon>
    </lineage>
</organism>
<evidence type="ECO:0000256" key="1">
    <source>
        <dbReference type="SAM" id="MobiDB-lite"/>
    </source>
</evidence>
<reference evidence="2 3" key="1">
    <citation type="submission" date="2018-08" db="EMBL/GenBank/DDBJ databases">
        <title>Genome sequence of Methylocystis hirsuta CSC1, a methanotroph able to accumulate PHAs.</title>
        <authorList>
            <person name="Bordel S."/>
            <person name="Rodriguez E."/>
            <person name="Gancedo J."/>
            <person name="Munoz R."/>
        </authorList>
    </citation>
    <scope>NUCLEOTIDE SEQUENCE [LARGE SCALE GENOMIC DNA]</scope>
    <source>
        <strain evidence="2 3">CSC1</strain>
    </source>
</reference>
<protein>
    <submittedName>
        <fullName evidence="2">Carbohydrate porin</fullName>
    </submittedName>
</protein>
<feature type="compositionally biased region" description="Polar residues" evidence="1">
    <location>
        <begin position="61"/>
        <end position="79"/>
    </location>
</feature>
<gene>
    <name evidence="2" type="ORF">D1O30_10465</name>
</gene>
<proteinExistence type="predicted"/>
<sequence length="617" mass="66406">MGALLSTSAGASDSAIEARLRMLEAEIARLRPLEAEVAKLRQDARQAKLQSRNASSKDRSQQSATNIANAAVSKGSSDTPPRPPVFVSFRNGLFVETEDKAYSFKVGGRILLDGGGIALPLNGFDNQVGGRQLRLEVEGRAAGIYFYKLQYDFAGTAQVTGNNQVVSGIRDAYFGIQSPLFTLPFAKEPAYVMVGSMFEPFSVEAINSSKYRDFIERSLAVDTFQPDRHIGLAMGAYGDDWTFKGGIFSTSFGDASLNPARGYPATWGIPRLYIPNAGGGAPFPSNTTWFQATGGGQYFDVTGRLTYAPIHNEHDLLHVGVSGRYHQPNDSTAANDDRVLALGDRVRSEANILGQGLIGTPDLSCGTIVGPVPQNLFNSSAFAGKCTKSVESFGVELAASHGPFGIQAEYFGAFYNRDQNAINRATYLTAASAATGAIPVNGSLVPFNPGGRSAYFDGYYVQGTYWITGEERAQSYDIRDKNGATFGQLKIKNPLSAGGYGAWGLAVRFSSVDLNNGPYNGNTLYNLLALTTFVTPNPFARTYIANAGINGGRQQNLTIGVNWYPDVGVAFQANWTRVMNVVSPLNLYNGGPLPMLLGANYTGAHPNLFEVRAKVYW</sequence>
<feature type="region of interest" description="Disordered" evidence="1">
    <location>
        <begin position="48"/>
        <end position="83"/>
    </location>
</feature>
<accession>A0A3M9XTU7</accession>
<evidence type="ECO:0000313" key="2">
    <source>
        <dbReference type="EMBL" id="RNJ51709.1"/>
    </source>
</evidence>
<keyword evidence="3" id="KW-1185">Reference proteome</keyword>
<dbReference type="InterPro" id="IPR023614">
    <property type="entry name" value="Porin_dom_sf"/>
</dbReference>
<dbReference type="InterPro" id="IPR010870">
    <property type="entry name" value="Porin_O/P"/>
</dbReference>
<dbReference type="AlphaFoldDB" id="A0A3M9XTU7"/>
<comment type="caution">
    <text evidence="2">The sequence shown here is derived from an EMBL/GenBank/DDBJ whole genome shotgun (WGS) entry which is preliminary data.</text>
</comment>
<dbReference type="EMBL" id="QWDD01000001">
    <property type="protein sequence ID" value="RNJ51709.1"/>
    <property type="molecule type" value="Genomic_DNA"/>
</dbReference>
<dbReference type="Proteomes" id="UP000268623">
    <property type="component" value="Unassembled WGS sequence"/>
</dbReference>
<dbReference type="Gene3D" id="2.40.160.10">
    <property type="entry name" value="Porin"/>
    <property type="match status" value="1"/>
</dbReference>
<name>A0A3M9XTU7_9HYPH</name>